<dbReference type="AlphaFoldDB" id="A0A2A4FE83"/>
<dbReference type="PANTHER" id="PTHR48083:SF19">
    <property type="entry name" value="FLAVIN-DEPENDENT MONOOXYGENASE, OXYGENASE SUBUNIT HSAA"/>
    <property type="match status" value="1"/>
</dbReference>
<dbReference type="InterPro" id="IPR046373">
    <property type="entry name" value="Acyl-CoA_Oxase/DH_mid-dom_sf"/>
</dbReference>
<dbReference type="GO" id="GO:0016712">
    <property type="term" value="F:oxidoreductase activity, acting on paired donors, with incorporation or reduction of molecular oxygen, reduced flavin or flavoprotein as one donor, and incorporation of one atom of oxygen"/>
    <property type="evidence" value="ECO:0007669"/>
    <property type="project" value="TreeGrafter"/>
</dbReference>
<dbReference type="PANTHER" id="PTHR48083">
    <property type="entry name" value="MEDIUM-CHAIN SPECIFIC ACYL-COA DEHYDROGENASE, MITOCHONDRIAL-RELATED"/>
    <property type="match status" value="1"/>
</dbReference>
<dbReference type="Gene3D" id="1.10.540.10">
    <property type="entry name" value="Acyl-CoA dehydrogenase/oxidase, N-terminal domain"/>
    <property type="match status" value="1"/>
</dbReference>
<comment type="caution">
    <text evidence="3">The sequence shown here is derived from an EMBL/GenBank/DDBJ whole genome shotgun (WGS) entry which is preliminary data.</text>
</comment>
<dbReference type="InterPro" id="IPR013107">
    <property type="entry name" value="Acyl-CoA_DH_C"/>
</dbReference>
<organism evidence="3 4">
    <name type="scientific">Burkholderia ubonensis subsp. mesacidophila</name>
    <dbReference type="NCBI Taxonomy" id="265293"/>
    <lineage>
        <taxon>Bacteria</taxon>
        <taxon>Pseudomonadati</taxon>
        <taxon>Pseudomonadota</taxon>
        <taxon>Betaproteobacteria</taxon>
        <taxon>Burkholderiales</taxon>
        <taxon>Burkholderiaceae</taxon>
        <taxon>Burkholderia</taxon>
        <taxon>Burkholderia cepacia complex</taxon>
    </lineage>
</organism>
<dbReference type="GO" id="GO:0033539">
    <property type="term" value="P:fatty acid beta-oxidation using acyl-CoA dehydrogenase"/>
    <property type="evidence" value="ECO:0007669"/>
    <property type="project" value="TreeGrafter"/>
</dbReference>
<dbReference type="InterPro" id="IPR009100">
    <property type="entry name" value="AcylCoA_DH/oxidase_NM_dom_sf"/>
</dbReference>
<dbReference type="Pfam" id="PF08028">
    <property type="entry name" value="Acyl-CoA_dh_2"/>
    <property type="match status" value="1"/>
</dbReference>
<evidence type="ECO:0000313" key="3">
    <source>
        <dbReference type="EMBL" id="PCE30736.1"/>
    </source>
</evidence>
<dbReference type="GO" id="GO:0003995">
    <property type="term" value="F:acyl-CoA dehydrogenase activity"/>
    <property type="evidence" value="ECO:0007669"/>
    <property type="project" value="TreeGrafter"/>
</dbReference>
<sequence length="387" mass="40892">MSELQQATDSGALLASADDIAERLARLHASGHADTDLPADLMAAMVEGGLLQVLQPRCFGGFEAAPDLFFDVQRRLARASMSAGWLVGVLGLQAWQLALFERRAQEDVWLANPRAVIASSFMPVGRVEPTADGWLLSGSWRYASGCRFSDWAMLGAWLDDGAGGREHCALLVPRADYDIRRDWQAIGLRATGSHSIVVEQARVPRHRIFRGSDGFRCVCPGHALHANPLYRIPFGQLFGLTIALPGVGALEGALDACVARIGREPATAAPHAKLAIALAASAAAECRASAARNLAALVEAARAATIPDLPRRAALRLDAAQILGKCVTAVGELFRTQGLGAVDASQPLARAWTDINTASLHTANSVPRFGGVLGAALAGLDAHDPLL</sequence>
<protein>
    <recommendedName>
        <fullName evidence="2">Acyl-CoA dehydrogenase C-terminal domain-containing protein</fullName>
    </recommendedName>
</protein>
<proteinExistence type="predicted"/>
<evidence type="ECO:0000256" key="1">
    <source>
        <dbReference type="ARBA" id="ARBA00023002"/>
    </source>
</evidence>
<gene>
    <name evidence="3" type="ORF">BZL54_19035</name>
</gene>
<dbReference type="RefSeq" id="WP_157721130.1">
    <property type="nucleotide sequence ID" value="NZ_CP020739.1"/>
</dbReference>
<dbReference type="InterPro" id="IPR050741">
    <property type="entry name" value="Acyl-CoA_dehydrogenase"/>
</dbReference>
<dbReference type="GO" id="GO:0005737">
    <property type="term" value="C:cytoplasm"/>
    <property type="evidence" value="ECO:0007669"/>
    <property type="project" value="TreeGrafter"/>
</dbReference>
<keyword evidence="1" id="KW-0560">Oxidoreductase</keyword>
<feature type="domain" description="Acyl-CoA dehydrogenase C-terminal" evidence="2">
    <location>
        <begin position="240"/>
        <end position="365"/>
    </location>
</feature>
<dbReference type="GO" id="GO:0050660">
    <property type="term" value="F:flavin adenine dinucleotide binding"/>
    <property type="evidence" value="ECO:0007669"/>
    <property type="project" value="InterPro"/>
</dbReference>
<evidence type="ECO:0000259" key="2">
    <source>
        <dbReference type="Pfam" id="PF08028"/>
    </source>
</evidence>
<dbReference type="SUPFAM" id="SSF56645">
    <property type="entry name" value="Acyl-CoA dehydrogenase NM domain-like"/>
    <property type="match status" value="1"/>
</dbReference>
<accession>A0A2A4FE83</accession>
<name>A0A2A4FE83_9BURK</name>
<evidence type="ECO:0000313" key="4">
    <source>
        <dbReference type="Proteomes" id="UP000217994"/>
    </source>
</evidence>
<dbReference type="PIRSF" id="PIRSF016578">
    <property type="entry name" value="HsaA"/>
    <property type="match status" value="1"/>
</dbReference>
<dbReference type="GeneID" id="69003287"/>
<dbReference type="InterPro" id="IPR037069">
    <property type="entry name" value="AcylCoA_DH/ox_N_sf"/>
</dbReference>
<dbReference type="Gene3D" id="2.40.110.10">
    <property type="entry name" value="Butyryl-CoA Dehydrogenase, subunit A, domain 2"/>
    <property type="match status" value="1"/>
</dbReference>
<dbReference type="EMBL" id="MTZU01000056">
    <property type="protein sequence ID" value="PCE30736.1"/>
    <property type="molecule type" value="Genomic_DNA"/>
</dbReference>
<dbReference type="Gene3D" id="1.20.140.10">
    <property type="entry name" value="Butyryl-CoA Dehydrogenase, subunit A, domain 3"/>
    <property type="match status" value="1"/>
</dbReference>
<dbReference type="Proteomes" id="UP000217994">
    <property type="component" value="Unassembled WGS sequence"/>
</dbReference>
<reference evidence="3 4" key="1">
    <citation type="submission" date="2017-01" db="EMBL/GenBank/DDBJ databases">
        <title>Whole-Genome Shotgun Sequencing of Two beta-Proteobacterial Species in Search of the Bulgecin Biosynthetic Cluster.</title>
        <authorList>
            <person name="Horsman M.E."/>
            <person name="Marous D.R."/>
            <person name="Li R."/>
            <person name="Oliver R.A."/>
            <person name="Byun B."/>
            <person name="Emrich S.J."/>
            <person name="Boggess B."/>
            <person name="Townsend C.A."/>
            <person name="Mobashery S."/>
        </authorList>
    </citation>
    <scope>NUCLEOTIDE SEQUENCE [LARGE SCALE GENOMIC DNA]</scope>
    <source>
        <strain evidence="3 4">ATCC 31433</strain>
    </source>
</reference>